<feature type="region of interest" description="Disordered" evidence="1">
    <location>
        <begin position="1"/>
        <end position="88"/>
    </location>
</feature>
<dbReference type="EMBL" id="JABWGV010000003">
    <property type="protein sequence ID" value="NVD45400.1"/>
    <property type="molecule type" value="Genomic_DNA"/>
</dbReference>
<organism evidence="2 3">
    <name type="scientific">Qipengyuania atrilutea</name>
    <dbReference type="NCBI Taxonomy" id="2744473"/>
    <lineage>
        <taxon>Bacteria</taxon>
        <taxon>Pseudomonadati</taxon>
        <taxon>Pseudomonadota</taxon>
        <taxon>Alphaproteobacteria</taxon>
        <taxon>Sphingomonadales</taxon>
        <taxon>Erythrobacteraceae</taxon>
        <taxon>Qipengyuania</taxon>
    </lineage>
</organism>
<feature type="compositionally biased region" description="Basic and acidic residues" evidence="1">
    <location>
        <begin position="19"/>
        <end position="29"/>
    </location>
</feature>
<name>A0A850H480_9SPHN</name>
<accession>A0A850H480</accession>
<comment type="caution">
    <text evidence="2">The sequence shown here is derived from an EMBL/GenBank/DDBJ whole genome shotgun (WGS) entry which is preliminary data.</text>
</comment>
<proteinExistence type="predicted"/>
<dbReference type="Proteomes" id="UP000561438">
    <property type="component" value="Unassembled WGS sequence"/>
</dbReference>
<feature type="compositionally biased region" description="Pro residues" evidence="1">
    <location>
        <begin position="8"/>
        <end position="17"/>
    </location>
</feature>
<evidence type="ECO:0000256" key="1">
    <source>
        <dbReference type="SAM" id="MobiDB-lite"/>
    </source>
</evidence>
<evidence type="ECO:0000313" key="2">
    <source>
        <dbReference type="EMBL" id="NVD45400.1"/>
    </source>
</evidence>
<evidence type="ECO:0000313" key="3">
    <source>
        <dbReference type="Proteomes" id="UP000561438"/>
    </source>
</evidence>
<protein>
    <submittedName>
        <fullName evidence="2">Uncharacterized protein</fullName>
    </submittedName>
</protein>
<gene>
    <name evidence="2" type="ORF">HUV48_10315</name>
</gene>
<reference evidence="2 3" key="1">
    <citation type="submission" date="2020-06" db="EMBL/GenBank/DDBJ databases">
        <title>Altererythrobacter sp. HHU K3-1.</title>
        <authorList>
            <person name="Zhang D."/>
            <person name="Xue H."/>
        </authorList>
    </citation>
    <scope>NUCLEOTIDE SEQUENCE [LARGE SCALE GENOMIC DNA]</scope>
    <source>
        <strain evidence="2 3">HHU K3-1</strain>
    </source>
</reference>
<dbReference type="RefSeq" id="WP_176267681.1">
    <property type="nucleotide sequence ID" value="NZ_JABWGV010000003.1"/>
</dbReference>
<sequence>MADYEKPNIPPATPPTIDPKADPVDARELAEEDGDSESAGTVEASEKDESEGAEARRKMKKIRDRDGMDGAGEAEMNATTPTELLPPD</sequence>
<dbReference type="AlphaFoldDB" id="A0A850H480"/>
<keyword evidence="3" id="KW-1185">Reference proteome</keyword>